<evidence type="ECO:0000259" key="8">
    <source>
        <dbReference type="Pfam" id="PF01208"/>
    </source>
</evidence>
<keyword evidence="4" id="KW-0210">Decarboxylase</keyword>
<keyword evidence="6" id="KW-0627">Porphyrin biosynthesis</keyword>
<sequence length="343" mass="39243">MNNSILLKTLAGEKTERPPFWFMRQAGRVLPSYLKLKEKHSFWEMMQNAEMGAKVTLLPVDDLGVDAAILFSDILVIPYAMGMGLDFTDRGPEFDVPLIERDNPLKALHPDPEKLNYIYEVIKQVVATKPAHIPLIGFCGAPLTVLCYMLEGIGRSKDFPKTIKYIYQHKETIKKLVESITELSIIYAKTQIKSGIKVFQLFETHAGLIPFELYKELFFPAVKKIAAAVREENIPFIYFPKDIGTGITQITPDMCDYLSIDWQTPMEVARKMVDTNIGLQGNIDPRLLYSDKASIERTLNTYVNFGSKNQDWIINLGHGFLPDVPYENARFLADWIKRTDWKR</sequence>
<organism evidence="9 10">
    <name type="scientific">Saccharicrinis carchari</name>
    <dbReference type="NCBI Taxonomy" id="1168039"/>
    <lineage>
        <taxon>Bacteria</taxon>
        <taxon>Pseudomonadati</taxon>
        <taxon>Bacteroidota</taxon>
        <taxon>Bacteroidia</taxon>
        <taxon>Marinilabiliales</taxon>
        <taxon>Marinilabiliaceae</taxon>
        <taxon>Saccharicrinis</taxon>
    </lineage>
</organism>
<reference evidence="9 10" key="1">
    <citation type="submission" date="2017-05" db="EMBL/GenBank/DDBJ databases">
        <authorList>
            <person name="Varghese N."/>
            <person name="Submissions S."/>
        </authorList>
    </citation>
    <scope>NUCLEOTIDE SEQUENCE [LARGE SCALE GENOMIC DNA]</scope>
    <source>
        <strain evidence="9 10">DSM 27040</strain>
    </source>
</reference>
<gene>
    <name evidence="9" type="ORF">SAMN06265379_11023</name>
</gene>
<dbReference type="EMBL" id="FXTB01000010">
    <property type="protein sequence ID" value="SMO85675.1"/>
    <property type="molecule type" value="Genomic_DNA"/>
</dbReference>
<evidence type="ECO:0000256" key="7">
    <source>
        <dbReference type="NCBIfam" id="TIGR01464"/>
    </source>
</evidence>
<accession>A0A521EP40</accession>
<dbReference type="GO" id="GO:0004853">
    <property type="term" value="F:uroporphyrinogen decarboxylase activity"/>
    <property type="evidence" value="ECO:0007669"/>
    <property type="project" value="UniProtKB-UniRule"/>
</dbReference>
<evidence type="ECO:0000313" key="9">
    <source>
        <dbReference type="EMBL" id="SMO85675.1"/>
    </source>
</evidence>
<evidence type="ECO:0000256" key="5">
    <source>
        <dbReference type="ARBA" id="ARBA00023239"/>
    </source>
</evidence>
<dbReference type="Proteomes" id="UP000319040">
    <property type="component" value="Unassembled WGS sequence"/>
</dbReference>
<dbReference type="Pfam" id="PF01208">
    <property type="entry name" value="URO-D"/>
    <property type="match status" value="1"/>
</dbReference>
<dbReference type="EC" id="4.1.1.37" evidence="3 7"/>
<dbReference type="InterPro" id="IPR000257">
    <property type="entry name" value="Uroporphyrinogen_deCOase"/>
</dbReference>
<dbReference type="AlphaFoldDB" id="A0A521EP40"/>
<dbReference type="GO" id="GO:0006782">
    <property type="term" value="P:protoporphyrinogen IX biosynthetic process"/>
    <property type="evidence" value="ECO:0007669"/>
    <property type="project" value="UniProtKB-UniPathway"/>
</dbReference>
<dbReference type="SUPFAM" id="SSF51726">
    <property type="entry name" value="UROD/MetE-like"/>
    <property type="match status" value="1"/>
</dbReference>
<dbReference type="RefSeq" id="WP_142534349.1">
    <property type="nucleotide sequence ID" value="NZ_FXTB01000010.1"/>
</dbReference>
<dbReference type="InterPro" id="IPR038071">
    <property type="entry name" value="UROD/MetE-like_sf"/>
</dbReference>
<name>A0A521EP40_SACCC</name>
<dbReference type="InterPro" id="IPR006361">
    <property type="entry name" value="Uroporphyrinogen_deCO2ase_HemE"/>
</dbReference>
<dbReference type="PANTHER" id="PTHR21091">
    <property type="entry name" value="METHYLTETRAHYDROFOLATE:HOMOCYSTEINE METHYLTRANSFERASE RELATED"/>
    <property type="match status" value="1"/>
</dbReference>
<comment type="pathway">
    <text evidence="1">Porphyrin-containing compound metabolism; protoporphyrin-IX biosynthesis; coproporphyrinogen-III from 5-aminolevulinate: step 4/4.</text>
</comment>
<evidence type="ECO:0000256" key="3">
    <source>
        <dbReference type="ARBA" id="ARBA00012288"/>
    </source>
</evidence>
<dbReference type="NCBIfam" id="TIGR01464">
    <property type="entry name" value="hemE"/>
    <property type="match status" value="1"/>
</dbReference>
<evidence type="ECO:0000256" key="4">
    <source>
        <dbReference type="ARBA" id="ARBA00022793"/>
    </source>
</evidence>
<protein>
    <recommendedName>
        <fullName evidence="3 7">Uroporphyrinogen decarboxylase</fullName>
        <ecNumber evidence="3 7">4.1.1.37</ecNumber>
    </recommendedName>
</protein>
<proteinExistence type="inferred from homology"/>
<feature type="domain" description="Uroporphyrinogen decarboxylase (URO-D)" evidence="8">
    <location>
        <begin position="2"/>
        <end position="338"/>
    </location>
</feature>
<dbReference type="CDD" id="cd00717">
    <property type="entry name" value="URO-D"/>
    <property type="match status" value="1"/>
</dbReference>
<dbReference type="OrthoDB" id="9806656at2"/>
<dbReference type="Gene3D" id="3.20.20.210">
    <property type="match status" value="1"/>
</dbReference>
<dbReference type="UniPathway" id="UPA00251">
    <property type="reaction ID" value="UER00321"/>
</dbReference>
<evidence type="ECO:0000256" key="1">
    <source>
        <dbReference type="ARBA" id="ARBA00004804"/>
    </source>
</evidence>
<evidence type="ECO:0000256" key="6">
    <source>
        <dbReference type="ARBA" id="ARBA00023244"/>
    </source>
</evidence>
<dbReference type="GO" id="GO:0005829">
    <property type="term" value="C:cytosol"/>
    <property type="evidence" value="ECO:0007669"/>
    <property type="project" value="TreeGrafter"/>
</dbReference>
<comment type="similarity">
    <text evidence="2">Belongs to the uroporphyrinogen decarboxylase family.</text>
</comment>
<dbReference type="PANTHER" id="PTHR21091:SF169">
    <property type="entry name" value="UROPORPHYRINOGEN DECARBOXYLASE"/>
    <property type="match status" value="1"/>
</dbReference>
<evidence type="ECO:0000256" key="2">
    <source>
        <dbReference type="ARBA" id="ARBA00009935"/>
    </source>
</evidence>
<keyword evidence="5" id="KW-0456">Lyase</keyword>
<evidence type="ECO:0000313" key="10">
    <source>
        <dbReference type="Proteomes" id="UP000319040"/>
    </source>
</evidence>
<keyword evidence="10" id="KW-1185">Reference proteome</keyword>